<dbReference type="InterPro" id="IPR002491">
    <property type="entry name" value="ABC_transptr_periplasmic_BD"/>
</dbReference>
<dbReference type="InterPro" id="IPR050902">
    <property type="entry name" value="ABC_Transporter_SBP"/>
</dbReference>
<keyword evidence="6" id="KW-1185">Reference proteome</keyword>
<dbReference type="PROSITE" id="PS50983">
    <property type="entry name" value="FE_B12_PBP"/>
    <property type="match status" value="1"/>
</dbReference>
<evidence type="ECO:0000313" key="5">
    <source>
        <dbReference type="Proteomes" id="UP000029641"/>
    </source>
</evidence>
<dbReference type="NCBIfam" id="NF038402">
    <property type="entry name" value="TroA_like"/>
    <property type="match status" value="1"/>
</dbReference>
<dbReference type="PANTHER" id="PTHR30535:SF34">
    <property type="entry name" value="MOLYBDATE-BINDING PROTEIN MOLA"/>
    <property type="match status" value="1"/>
</dbReference>
<dbReference type="InterPro" id="IPR054828">
    <property type="entry name" value="Vit_B12_bind_prot"/>
</dbReference>
<dbReference type="AlphaFoldDB" id="A0A090VSU7"/>
<dbReference type="STRING" id="504487.JCM19538_2832"/>
<evidence type="ECO:0000313" key="6">
    <source>
        <dbReference type="Proteomes" id="UP000030184"/>
    </source>
</evidence>
<dbReference type="EMBL" id="BBNY01000067">
    <property type="protein sequence ID" value="GAL90001.1"/>
    <property type="molecule type" value="Genomic_DNA"/>
</dbReference>
<feature type="domain" description="Fe/B12 periplasmic-binding" evidence="2">
    <location>
        <begin position="17"/>
        <end position="258"/>
    </location>
</feature>
<dbReference type="SUPFAM" id="SSF53807">
    <property type="entry name" value="Helical backbone' metal receptor"/>
    <property type="match status" value="1"/>
</dbReference>
<proteinExistence type="predicted"/>
<comment type="caution">
    <text evidence="3">The sequence shown here is derived from an EMBL/GenBank/DDBJ whole genome shotgun (WGS) entry which is preliminary data.</text>
</comment>
<gene>
    <name evidence="3" type="ORF">JCM19301_1580</name>
    <name evidence="4" type="ORF">JCM19538_2832</name>
</gene>
<organism evidence="3 5">
    <name type="scientific">Jejuia pallidilutea</name>
    <dbReference type="NCBI Taxonomy" id="504487"/>
    <lineage>
        <taxon>Bacteria</taxon>
        <taxon>Pseudomonadati</taxon>
        <taxon>Bacteroidota</taxon>
        <taxon>Flavobacteriia</taxon>
        <taxon>Flavobacteriales</taxon>
        <taxon>Flavobacteriaceae</taxon>
        <taxon>Jejuia</taxon>
    </lineage>
</organism>
<sequence length="258" mass="30330">MKDQLHRNIQLDKTPKRIVSLVPSQTELLCDLGLQAYVVGVTKFCVHPNYIKTKAKVVGGTKQINIEKIKALRPDIILCNKEENTEDIVIACEAIAPVHVSDIFNLEDSLELIAQYGIMFNKKKTAQNLIHNIRSEYVFFKKWVEHEMVYNTIYFIWKSPWMVAANNTFVNYMLQLNKFKNYYRDQVRYPEIKLKENKEVELVLLSSEPYPFKEAHKKELQAFYPKAKLLLVDGEMFSWYGSRLKKAFTYFKSLHEHL</sequence>
<dbReference type="GO" id="GO:0071281">
    <property type="term" value="P:cellular response to iron ion"/>
    <property type="evidence" value="ECO:0007669"/>
    <property type="project" value="TreeGrafter"/>
</dbReference>
<dbReference type="eggNOG" id="COG0614">
    <property type="taxonomic scope" value="Bacteria"/>
</dbReference>
<dbReference type="PANTHER" id="PTHR30535">
    <property type="entry name" value="VITAMIN B12-BINDING PROTEIN"/>
    <property type="match status" value="1"/>
</dbReference>
<dbReference type="EMBL" id="BBNR01000013">
    <property type="protein sequence ID" value="GAL67796.1"/>
    <property type="molecule type" value="Genomic_DNA"/>
</dbReference>
<dbReference type="OrthoDB" id="9816357at2"/>
<dbReference type="RefSeq" id="WP_152572181.1">
    <property type="nucleotide sequence ID" value="NZ_BBNR01000013.1"/>
</dbReference>
<evidence type="ECO:0000313" key="3">
    <source>
        <dbReference type="EMBL" id="GAL67796.1"/>
    </source>
</evidence>
<accession>A0A090VSU7</accession>
<name>A0A090VSU7_9FLAO</name>
<evidence type="ECO:0000313" key="4">
    <source>
        <dbReference type="EMBL" id="GAL90001.1"/>
    </source>
</evidence>
<dbReference type="Proteomes" id="UP000029641">
    <property type="component" value="Unassembled WGS sequence"/>
</dbReference>
<keyword evidence="1" id="KW-0732">Signal</keyword>
<dbReference type="Pfam" id="PF01497">
    <property type="entry name" value="Peripla_BP_2"/>
    <property type="match status" value="1"/>
</dbReference>
<protein>
    <submittedName>
        <fullName evidence="3">ABC-type Fe3+-hydroxamate transport system periplasmic component</fullName>
    </submittedName>
</protein>
<dbReference type="Gene3D" id="3.40.50.1980">
    <property type="entry name" value="Nitrogenase molybdenum iron protein domain"/>
    <property type="match status" value="2"/>
</dbReference>
<evidence type="ECO:0000256" key="1">
    <source>
        <dbReference type="ARBA" id="ARBA00022729"/>
    </source>
</evidence>
<reference evidence="6" key="1">
    <citation type="journal article" date="2014" name="Genome Announc.">
        <title>Draft Genome Sequence of Marine Flavobacterium Jejuia pallidilutea Strain 11shimoA1 and Pigmentation Mutants.</title>
        <authorList>
            <person name="Takatani N."/>
            <person name="Nakanishi M."/>
            <person name="Meirelles P."/>
            <person name="Mino S."/>
            <person name="Suda W."/>
            <person name="Oshima K."/>
            <person name="Hattori M."/>
            <person name="Ohkuma M."/>
            <person name="Hosokawa M."/>
            <person name="Miyashita K."/>
            <person name="Thompson F.L."/>
            <person name="Niwa A."/>
            <person name="Sawabe T."/>
            <person name="Sawabe T."/>
        </authorList>
    </citation>
    <scope>NUCLEOTIDE SEQUENCE [LARGE SCALE GENOMIC DNA]</scope>
    <source>
        <strain evidence="6">JCM 19538</strain>
    </source>
</reference>
<evidence type="ECO:0000259" key="2">
    <source>
        <dbReference type="PROSITE" id="PS50983"/>
    </source>
</evidence>
<dbReference type="Proteomes" id="UP000030184">
    <property type="component" value="Unassembled WGS sequence"/>
</dbReference>